<sequence>MISRKVSIKQIPTICRIFESKSTIKTTTFPTFAARASYGSYTVANRSKTSGGQKPTVVISSDNDEIETVGGHVRV</sequence>
<dbReference type="AlphaFoldDB" id="A0A0P1KPH0"/>
<accession>A0A0P1KPH0</accession>
<dbReference type="Proteomes" id="UP000236544">
    <property type="component" value="Unassembled WGS sequence"/>
</dbReference>
<evidence type="ECO:0000313" key="1">
    <source>
        <dbReference type="EMBL" id="CUS21145.1"/>
    </source>
</evidence>
<gene>
    <name evidence="1" type="ORF">LAQU0_S02e06986g</name>
</gene>
<organism evidence="1 2">
    <name type="scientific">Lachancea quebecensis</name>
    <dbReference type="NCBI Taxonomy" id="1654605"/>
    <lineage>
        <taxon>Eukaryota</taxon>
        <taxon>Fungi</taxon>
        <taxon>Dikarya</taxon>
        <taxon>Ascomycota</taxon>
        <taxon>Saccharomycotina</taxon>
        <taxon>Saccharomycetes</taxon>
        <taxon>Saccharomycetales</taxon>
        <taxon>Saccharomycetaceae</taxon>
        <taxon>Lachancea</taxon>
    </lineage>
</organism>
<protein>
    <submittedName>
        <fullName evidence="1">LAQU0S02e06986g1_1</fullName>
    </submittedName>
</protein>
<reference evidence="2" key="1">
    <citation type="submission" date="2015-10" db="EMBL/GenBank/DDBJ databases">
        <authorList>
            <person name="Devillers H."/>
        </authorList>
    </citation>
    <scope>NUCLEOTIDE SEQUENCE [LARGE SCALE GENOMIC DNA]</scope>
</reference>
<keyword evidence="2" id="KW-1185">Reference proteome</keyword>
<proteinExistence type="predicted"/>
<dbReference type="EMBL" id="LN890542">
    <property type="protein sequence ID" value="CUS21145.1"/>
    <property type="molecule type" value="Genomic_DNA"/>
</dbReference>
<name>A0A0P1KPH0_9SACH</name>
<dbReference type="OrthoDB" id="4056530at2759"/>
<evidence type="ECO:0000313" key="2">
    <source>
        <dbReference type="Proteomes" id="UP000236544"/>
    </source>
</evidence>